<keyword evidence="2" id="KW-1185">Reference proteome</keyword>
<sequence>MRGWSWDTEGDVSEDRRSVFRACQFCFRCCRRKRCIST</sequence>
<accession>A0A5C8PGY8</accession>
<gene>
    <name evidence="1" type="ORF">FHP25_23090</name>
</gene>
<dbReference type="AlphaFoldDB" id="A0A5C8PGY8"/>
<proteinExistence type="predicted"/>
<evidence type="ECO:0000313" key="1">
    <source>
        <dbReference type="EMBL" id="TXL73094.1"/>
    </source>
</evidence>
<dbReference type="Proteomes" id="UP000321638">
    <property type="component" value="Unassembled WGS sequence"/>
</dbReference>
<protein>
    <submittedName>
        <fullName evidence="1">Uncharacterized protein</fullName>
    </submittedName>
</protein>
<dbReference type="EMBL" id="VDUZ01000028">
    <property type="protein sequence ID" value="TXL73094.1"/>
    <property type="molecule type" value="Genomic_DNA"/>
</dbReference>
<name>A0A5C8PGY8_9HYPH</name>
<comment type="caution">
    <text evidence="1">The sequence shown here is derived from an EMBL/GenBank/DDBJ whole genome shotgun (WGS) entry which is preliminary data.</text>
</comment>
<reference evidence="1 2" key="1">
    <citation type="submission" date="2019-06" db="EMBL/GenBank/DDBJ databases">
        <title>New taxonomy in bacterial strain CC-CFT640, isolated from vineyard.</title>
        <authorList>
            <person name="Lin S.-Y."/>
            <person name="Tsai C.-F."/>
            <person name="Young C.-C."/>
        </authorList>
    </citation>
    <scope>NUCLEOTIDE SEQUENCE [LARGE SCALE GENOMIC DNA]</scope>
    <source>
        <strain evidence="1 2">CC-CFT640</strain>
    </source>
</reference>
<organism evidence="1 2">
    <name type="scientific">Vineibacter terrae</name>
    <dbReference type="NCBI Taxonomy" id="2586908"/>
    <lineage>
        <taxon>Bacteria</taxon>
        <taxon>Pseudomonadati</taxon>
        <taxon>Pseudomonadota</taxon>
        <taxon>Alphaproteobacteria</taxon>
        <taxon>Hyphomicrobiales</taxon>
        <taxon>Vineibacter</taxon>
    </lineage>
</organism>
<evidence type="ECO:0000313" key="2">
    <source>
        <dbReference type="Proteomes" id="UP000321638"/>
    </source>
</evidence>